<comment type="subcellular location">
    <subcellularLocation>
        <location evidence="8">Cell membrane</location>
        <topology evidence="8">Peripheral membrane protein</topology>
    </subcellularLocation>
    <subcellularLocation>
        <location evidence="1">Membrane</location>
    </subcellularLocation>
</comment>
<dbReference type="GO" id="GO:0045259">
    <property type="term" value="C:proton-transporting ATP synthase complex"/>
    <property type="evidence" value="ECO:0007669"/>
    <property type="project" value="UniProtKB-KW"/>
</dbReference>
<keyword evidence="3 8" id="KW-0375">Hydrogen ion transport</keyword>
<dbReference type="InterPro" id="IPR026015">
    <property type="entry name" value="ATP_synth_OSCP/delta_N_sf"/>
</dbReference>
<name>A0A841KSG8_9FIRM</name>
<keyword evidence="6 8" id="KW-0139">CF(1)</keyword>
<evidence type="ECO:0000256" key="6">
    <source>
        <dbReference type="ARBA" id="ARBA00023196"/>
    </source>
</evidence>
<dbReference type="NCBIfam" id="TIGR01145">
    <property type="entry name" value="ATP_synt_delta"/>
    <property type="match status" value="1"/>
</dbReference>
<sequence length="180" mass="20555">MVELVAKTYAEALFSVALELNQLDQYGQELDFVMESFKEHTDFYELYKTPRISNEEKKQIIEAVFQGKLSAEIMNFLKILSDKRRTNVIEAIVKDYHKLAHEHQNIVEAVAVTTVPLKNEDKVALEEKLSKMTGKKIILKNEMDQTIIGGMLIRMGDKVIDGTVQGRLSKLRESLAQIIV</sequence>
<dbReference type="HAMAP" id="MF_01416">
    <property type="entry name" value="ATP_synth_delta_bact"/>
    <property type="match status" value="1"/>
</dbReference>
<comment type="similarity">
    <text evidence="8">Belongs to the ATPase delta chain family.</text>
</comment>
<comment type="caution">
    <text evidence="9">The sequence shown here is derived from an EMBL/GenBank/DDBJ whole genome shotgun (WGS) entry which is preliminary data.</text>
</comment>
<dbReference type="SUPFAM" id="SSF47928">
    <property type="entry name" value="N-terminal domain of the delta subunit of the F1F0-ATP synthase"/>
    <property type="match status" value="1"/>
</dbReference>
<keyword evidence="7 8" id="KW-0066">ATP synthesis</keyword>
<reference evidence="9 10" key="1">
    <citation type="submission" date="2020-08" db="EMBL/GenBank/DDBJ databases">
        <title>Genomic Encyclopedia of Type Strains, Phase IV (KMG-IV): sequencing the most valuable type-strain genomes for metagenomic binning, comparative biology and taxonomic classification.</title>
        <authorList>
            <person name="Goeker M."/>
        </authorList>
    </citation>
    <scope>NUCLEOTIDE SEQUENCE [LARGE SCALE GENOMIC DNA]</scope>
    <source>
        <strain evidence="9 10">DSM 103526</strain>
    </source>
</reference>
<organism evidence="9 10">
    <name type="scientific">Anaerosolibacter carboniphilus</name>
    <dbReference type="NCBI Taxonomy" id="1417629"/>
    <lineage>
        <taxon>Bacteria</taxon>
        <taxon>Bacillati</taxon>
        <taxon>Bacillota</taxon>
        <taxon>Clostridia</taxon>
        <taxon>Peptostreptococcales</taxon>
        <taxon>Thermotaleaceae</taxon>
        <taxon>Anaerosolibacter</taxon>
    </lineage>
</organism>
<evidence type="ECO:0000256" key="2">
    <source>
        <dbReference type="ARBA" id="ARBA00022448"/>
    </source>
</evidence>
<accession>A0A841KSG8</accession>
<dbReference type="NCBIfam" id="NF004403">
    <property type="entry name" value="PRK05758.2-4"/>
    <property type="match status" value="1"/>
</dbReference>
<dbReference type="GO" id="GO:0005886">
    <property type="term" value="C:plasma membrane"/>
    <property type="evidence" value="ECO:0007669"/>
    <property type="project" value="UniProtKB-SubCell"/>
</dbReference>
<dbReference type="InterPro" id="IPR000711">
    <property type="entry name" value="ATPase_OSCP/dsu"/>
</dbReference>
<evidence type="ECO:0000256" key="8">
    <source>
        <dbReference type="HAMAP-Rule" id="MF_01416"/>
    </source>
</evidence>
<evidence type="ECO:0000256" key="1">
    <source>
        <dbReference type="ARBA" id="ARBA00004370"/>
    </source>
</evidence>
<protein>
    <recommendedName>
        <fullName evidence="8">ATP synthase subunit delta</fullName>
    </recommendedName>
    <alternativeName>
        <fullName evidence="8">ATP synthase F(1) sector subunit delta</fullName>
    </alternativeName>
    <alternativeName>
        <fullName evidence="8">F-type ATPase subunit delta</fullName>
        <shortName evidence="8">F-ATPase subunit delta</shortName>
    </alternativeName>
</protein>
<comment type="function">
    <text evidence="8">This protein is part of the stalk that links CF(0) to CF(1). It either transmits conformational changes from CF(0) to CF(1) or is implicated in proton conduction.</text>
</comment>
<keyword evidence="2 8" id="KW-0813">Transport</keyword>
<evidence type="ECO:0000256" key="7">
    <source>
        <dbReference type="ARBA" id="ARBA00023310"/>
    </source>
</evidence>
<dbReference type="RefSeq" id="WP_184310883.1">
    <property type="nucleotide sequence ID" value="NZ_JACHEN010000014.1"/>
</dbReference>
<evidence type="ECO:0000256" key="3">
    <source>
        <dbReference type="ARBA" id="ARBA00022781"/>
    </source>
</evidence>
<dbReference type="InterPro" id="IPR020781">
    <property type="entry name" value="ATPase_OSCP/d_CS"/>
</dbReference>
<gene>
    <name evidence="8" type="primary">atpH</name>
    <name evidence="9" type="ORF">HNQ80_002443</name>
</gene>
<evidence type="ECO:0000256" key="5">
    <source>
        <dbReference type="ARBA" id="ARBA00023136"/>
    </source>
</evidence>
<dbReference type="PANTHER" id="PTHR11910">
    <property type="entry name" value="ATP SYNTHASE DELTA CHAIN"/>
    <property type="match status" value="1"/>
</dbReference>
<dbReference type="AlphaFoldDB" id="A0A841KSG8"/>
<keyword evidence="5 8" id="KW-0472">Membrane</keyword>
<proteinExistence type="inferred from homology"/>
<comment type="function">
    <text evidence="8">F(1)F(0) ATP synthase produces ATP from ADP in the presence of a proton or sodium gradient. F-type ATPases consist of two structural domains, F(1) containing the extramembraneous catalytic core and F(0) containing the membrane proton channel, linked together by a central stalk and a peripheral stalk. During catalysis, ATP synthesis in the catalytic domain of F(1) is coupled via a rotary mechanism of the central stalk subunits to proton translocation.</text>
</comment>
<evidence type="ECO:0000313" key="10">
    <source>
        <dbReference type="Proteomes" id="UP000579281"/>
    </source>
</evidence>
<dbReference type="Proteomes" id="UP000579281">
    <property type="component" value="Unassembled WGS sequence"/>
</dbReference>
<dbReference type="PRINTS" id="PR00125">
    <property type="entry name" value="ATPASEDELTA"/>
</dbReference>
<dbReference type="PROSITE" id="PS00389">
    <property type="entry name" value="ATPASE_DELTA"/>
    <property type="match status" value="1"/>
</dbReference>
<keyword evidence="10" id="KW-1185">Reference proteome</keyword>
<dbReference type="Pfam" id="PF00213">
    <property type="entry name" value="OSCP"/>
    <property type="match status" value="1"/>
</dbReference>
<evidence type="ECO:0000313" key="9">
    <source>
        <dbReference type="EMBL" id="MBB6216343.1"/>
    </source>
</evidence>
<dbReference type="EMBL" id="JACHEN010000014">
    <property type="protein sequence ID" value="MBB6216343.1"/>
    <property type="molecule type" value="Genomic_DNA"/>
</dbReference>
<dbReference type="GO" id="GO:0046933">
    <property type="term" value="F:proton-transporting ATP synthase activity, rotational mechanism"/>
    <property type="evidence" value="ECO:0007669"/>
    <property type="project" value="UniProtKB-UniRule"/>
</dbReference>
<keyword evidence="8" id="KW-1003">Cell membrane</keyword>
<dbReference type="NCBIfam" id="NF004402">
    <property type="entry name" value="PRK05758.2-2"/>
    <property type="match status" value="1"/>
</dbReference>
<evidence type="ECO:0000256" key="4">
    <source>
        <dbReference type="ARBA" id="ARBA00023065"/>
    </source>
</evidence>
<keyword evidence="4 8" id="KW-0406">Ion transport</keyword>
<dbReference type="Gene3D" id="1.10.520.20">
    <property type="entry name" value="N-terminal domain of the delta subunit of the F1F0-ATP synthase"/>
    <property type="match status" value="1"/>
</dbReference>